<evidence type="ECO:0000313" key="3">
    <source>
        <dbReference type="Proteomes" id="UP000325081"/>
    </source>
</evidence>
<dbReference type="EMBL" id="BKCP01005961">
    <property type="protein sequence ID" value="GER40814.1"/>
    <property type="molecule type" value="Genomic_DNA"/>
</dbReference>
<dbReference type="Proteomes" id="UP000325081">
    <property type="component" value="Unassembled WGS sequence"/>
</dbReference>
<gene>
    <name evidence="2" type="ORF">STAS_17500</name>
</gene>
<organism evidence="2 3">
    <name type="scientific">Striga asiatica</name>
    <name type="common">Asiatic witchweed</name>
    <name type="synonym">Buchnera asiatica</name>
    <dbReference type="NCBI Taxonomy" id="4170"/>
    <lineage>
        <taxon>Eukaryota</taxon>
        <taxon>Viridiplantae</taxon>
        <taxon>Streptophyta</taxon>
        <taxon>Embryophyta</taxon>
        <taxon>Tracheophyta</taxon>
        <taxon>Spermatophyta</taxon>
        <taxon>Magnoliopsida</taxon>
        <taxon>eudicotyledons</taxon>
        <taxon>Gunneridae</taxon>
        <taxon>Pentapetalae</taxon>
        <taxon>asterids</taxon>
        <taxon>lamiids</taxon>
        <taxon>Lamiales</taxon>
        <taxon>Orobanchaceae</taxon>
        <taxon>Buchnereae</taxon>
        <taxon>Striga</taxon>
    </lineage>
</organism>
<evidence type="ECO:0000313" key="2">
    <source>
        <dbReference type="EMBL" id="GER40814.1"/>
    </source>
</evidence>
<accession>A0A5A7Q700</accession>
<dbReference type="AlphaFoldDB" id="A0A5A7Q700"/>
<protein>
    <submittedName>
        <fullName evidence="2">Protein belonging to Lysylphosphatidylglycerolsynthetase/UPF0104</fullName>
    </submittedName>
</protein>
<feature type="region of interest" description="Disordered" evidence="1">
    <location>
        <begin position="81"/>
        <end position="100"/>
    </location>
</feature>
<reference evidence="3" key="1">
    <citation type="journal article" date="2019" name="Curr. Biol.">
        <title>Genome Sequence of Striga asiatica Provides Insight into the Evolution of Plant Parasitism.</title>
        <authorList>
            <person name="Yoshida S."/>
            <person name="Kim S."/>
            <person name="Wafula E.K."/>
            <person name="Tanskanen J."/>
            <person name="Kim Y.M."/>
            <person name="Honaas L."/>
            <person name="Yang Z."/>
            <person name="Spallek T."/>
            <person name="Conn C.E."/>
            <person name="Ichihashi Y."/>
            <person name="Cheong K."/>
            <person name="Cui S."/>
            <person name="Der J.P."/>
            <person name="Gundlach H."/>
            <person name="Jiao Y."/>
            <person name="Hori C."/>
            <person name="Ishida J.K."/>
            <person name="Kasahara H."/>
            <person name="Kiba T."/>
            <person name="Kim M.S."/>
            <person name="Koo N."/>
            <person name="Laohavisit A."/>
            <person name="Lee Y.H."/>
            <person name="Lumba S."/>
            <person name="McCourt P."/>
            <person name="Mortimer J.C."/>
            <person name="Mutuku J.M."/>
            <person name="Nomura T."/>
            <person name="Sasaki-Sekimoto Y."/>
            <person name="Seto Y."/>
            <person name="Wang Y."/>
            <person name="Wakatake T."/>
            <person name="Sakakibara H."/>
            <person name="Demura T."/>
            <person name="Yamaguchi S."/>
            <person name="Yoneyama K."/>
            <person name="Manabe R.I."/>
            <person name="Nelson D.C."/>
            <person name="Schulman A.H."/>
            <person name="Timko M.P."/>
            <person name="dePamphilis C.W."/>
            <person name="Choi D."/>
            <person name="Shirasu K."/>
        </authorList>
    </citation>
    <scope>NUCLEOTIDE SEQUENCE [LARGE SCALE GENOMIC DNA]</scope>
    <source>
        <strain evidence="3">cv. UVA1</strain>
    </source>
</reference>
<keyword evidence="3" id="KW-1185">Reference proteome</keyword>
<comment type="caution">
    <text evidence="2">The sequence shown here is derived from an EMBL/GenBank/DDBJ whole genome shotgun (WGS) entry which is preliminary data.</text>
</comment>
<sequence>MRASHDLETDLNLRRDLTGRRRRISMVISGGRSRDLIRCVDLGFLGWIRVWYLAEFFELPLMRDVVGWRWSGEEDEVGIRQNQHKSQGEIIERKPKRTGDSLMSRACSRILTLRKVRNRMRSQELVKYE</sequence>
<name>A0A5A7Q700_STRAF</name>
<feature type="compositionally biased region" description="Basic and acidic residues" evidence="1">
    <location>
        <begin position="86"/>
        <end position="99"/>
    </location>
</feature>
<proteinExistence type="predicted"/>
<evidence type="ECO:0000256" key="1">
    <source>
        <dbReference type="SAM" id="MobiDB-lite"/>
    </source>
</evidence>